<dbReference type="EMBL" id="CP003539">
    <property type="protein sequence ID" value="AFX99312.1"/>
    <property type="molecule type" value="Genomic_DNA"/>
</dbReference>
<accession>K7YP52</accession>
<sequence length="45" mass="5440">MKYIQFLIILFVNPSKKNKQHNKQHQIINMQVILQNFLLIFSVLL</sequence>
<dbReference type="STRING" id="1193729.A1OE_1134"/>
<evidence type="ECO:0000313" key="2">
    <source>
        <dbReference type="Proteomes" id="UP000010077"/>
    </source>
</evidence>
<dbReference type="KEGG" id="thal:A1OE_1134"/>
<dbReference type="HOGENOM" id="CLU_3197413_0_0_5"/>
<dbReference type="Proteomes" id="UP000010077">
    <property type="component" value="Chromosome"/>
</dbReference>
<gene>
    <name evidence="1" type="ORF">A1OE_1134</name>
</gene>
<keyword evidence="2" id="KW-1185">Reference proteome</keyword>
<evidence type="ECO:0000313" key="1">
    <source>
        <dbReference type="EMBL" id="AFX99312.1"/>
    </source>
</evidence>
<protein>
    <submittedName>
        <fullName evidence="1">Uncharacterized protein</fullName>
    </submittedName>
</protein>
<proteinExistence type="predicted"/>
<name>K7YP52_9PROT</name>
<reference evidence="1 2" key="1">
    <citation type="journal article" date="2012" name="Proc. Natl. Acad. Sci. U.S.A.">
        <title>Genome streamlining and chemical defense in a coral reef symbiosis.</title>
        <authorList>
            <person name="Kwan J.C."/>
            <person name="Donia M.S."/>
            <person name="Han A.W."/>
            <person name="Hirose E."/>
            <person name="Haygood M.G."/>
            <person name="Schmidt E.W."/>
        </authorList>
    </citation>
    <scope>NUCLEOTIDE SEQUENCE [LARGE SCALE GENOMIC DNA]</scope>
    <source>
        <strain evidence="1 2">L2</strain>
    </source>
</reference>
<dbReference type="AlphaFoldDB" id="K7YP52"/>
<organism evidence="1 2">
    <name type="scientific">Candidatus Endolissoclinum faulkneri L2</name>
    <dbReference type="NCBI Taxonomy" id="1193729"/>
    <lineage>
        <taxon>Bacteria</taxon>
        <taxon>Pseudomonadati</taxon>
        <taxon>Pseudomonadota</taxon>
        <taxon>Alphaproteobacteria</taxon>
        <taxon>Rhodospirillales</taxon>
        <taxon>Rhodospirillaceae</taxon>
        <taxon>Candidatus Endolissoclinum</taxon>
    </lineage>
</organism>